<protein>
    <submittedName>
        <fullName evidence="2">Uncharacterized protein</fullName>
    </submittedName>
</protein>
<keyword evidence="3" id="KW-1185">Reference proteome</keyword>
<dbReference type="Proteomes" id="UP001175000">
    <property type="component" value="Unassembled WGS sequence"/>
</dbReference>
<reference evidence="2" key="1">
    <citation type="submission" date="2023-06" db="EMBL/GenBank/DDBJ databases">
        <title>Genome-scale phylogeny and comparative genomics of the fungal order Sordariales.</title>
        <authorList>
            <consortium name="Lawrence Berkeley National Laboratory"/>
            <person name="Hensen N."/>
            <person name="Bonometti L."/>
            <person name="Westerberg I."/>
            <person name="Brannstrom I.O."/>
            <person name="Guillou S."/>
            <person name="Cros-Aarteil S."/>
            <person name="Calhoun S."/>
            <person name="Haridas S."/>
            <person name="Kuo A."/>
            <person name="Mondo S."/>
            <person name="Pangilinan J."/>
            <person name="Riley R."/>
            <person name="Labutti K."/>
            <person name="Andreopoulos B."/>
            <person name="Lipzen A."/>
            <person name="Chen C."/>
            <person name="Yanf M."/>
            <person name="Daum C."/>
            <person name="Ng V."/>
            <person name="Clum A."/>
            <person name="Steindorff A."/>
            <person name="Ohm R."/>
            <person name="Martin F."/>
            <person name="Silar P."/>
            <person name="Natvig D."/>
            <person name="Lalanne C."/>
            <person name="Gautier V."/>
            <person name="Ament-Velasquez S.L."/>
            <person name="Kruys A."/>
            <person name="Hutchinson M.I."/>
            <person name="Powell A.J."/>
            <person name="Barry K."/>
            <person name="Miller A.N."/>
            <person name="Grigoriev I.V."/>
            <person name="Debuchy R."/>
            <person name="Gladieux P."/>
            <person name="Thoren M.H."/>
            <person name="Johannesson H."/>
        </authorList>
    </citation>
    <scope>NUCLEOTIDE SEQUENCE</scope>
    <source>
        <strain evidence="2">CBS 606.72</strain>
    </source>
</reference>
<evidence type="ECO:0000313" key="3">
    <source>
        <dbReference type="Proteomes" id="UP001175000"/>
    </source>
</evidence>
<sequence length="439" mass="48719">MIALLLLPIILGLVDAKLPNVLANIPDAVAKLANPFTARHGGLERSSQPDLDTKLYNTTEFGTPHQARAIAKRDFQSQCNHQVLVDGFRQAEDILRDTLGALDLVLSLYDDRPARQGLFKPSKMAQNDRTSDENLAMATFVAFFHAFYQGESSPGVPHQDNNAGKARVEMIRQRTNDILNNVQAYNRGLRTTPRGTYGDVYLHCNENFWARVDNNGLTYLQAHPGALEPDPLGQRHLWARMGGRDYWYAMSRRCGTGPVAGIRDGITTNPNLYAFVTRNIGGTAPFEIMVFCAHHFNQGEKWDQGANNAYQLAALRKSRGQTALSALQQQFINQPRGRDKSIRHFNQFIATYIIHESSHARKIVGDTKATGDEPCNGNTPGWTGANTNTLTPTCLRHLATLANDDRSERDAHTYAVYAAATYASAIDWTAYTGVGRATW</sequence>
<comment type="caution">
    <text evidence="2">The sequence shown here is derived from an EMBL/GenBank/DDBJ whole genome shotgun (WGS) entry which is preliminary data.</text>
</comment>
<evidence type="ECO:0000313" key="2">
    <source>
        <dbReference type="EMBL" id="KAK0613720.1"/>
    </source>
</evidence>
<feature type="chain" id="PRO_5041469938" evidence="1">
    <location>
        <begin position="17"/>
        <end position="439"/>
    </location>
</feature>
<proteinExistence type="predicted"/>
<feature type="signal peptide" evidence="1">
    <location>
        <begin position="1"/>
        <end position="16"/>
    </location>
</feature>
<keyword evidence="1" id="KW-0732">Signal</keyword>
<gene>
    <name evidence="2" type="ORF">B0T14DRAFT_569735</name>
</gene>
<accession>A0AA39WE38</accession>
<organism evidence="2 3">
    <name type="scientific">Immersiella caudata</name>
    <dbReference type="NCBI Taxonomy" id="314043"/>
    <lineage>
        <taxon>Eukaryota</taxon>
        <taxon>Fungi</taxon>
        <taxon>Dikarya</taxon>
        <taxon>Ascomycota</taxon>
        <taxon>Pezizomycotina</taxon>
        <taxon>Sordariomycetes</taxon>
        <taxon>Sordariomycetidae</taxon>
        <taxon>Sordariales</taxon>
        <taxon>Lasiosphaeriaceae</taxon>
        <taxon>Immersiella</taxon>
    </lineage>
</organism>
<dbReference type="AlphaFoldDB" id="A0AA39WE38"/>
<evidence type="ECO:0000256" key="1">
    <source>
        <dbReference type="SAM" id="SignalP"/>
    </source>
</evidence>
<dbReference type="EMBL" id="JAULSU010000006">
    <property type="protein sequence ID" value="KAK0613720.1"/>
    <property type="molecule type" value="Genomic_DNA"/>
</dbReference>
<name>A0AA39WE38_9PEZI</name>